<feature type="transmembrane region" description="Helical" evidence="10">
    <location>
        <begin position="238"/>
        <end position="256"/>
    </location>
</feature>
<proteinExistence type="inferred from homology"/>
<evidence type="ECO:0000256" key="7">
    <source>
        <dbReference type="ARBA" id="ARBA00022989"/>
    </source>
</evidence>
<evidence type="ECO:0000256" key="3">
    <source>
        <dbReference type="ARBA" id="ARBA00022448"/>
    </source>
</evidence>
<feature type="transmembrane region" description="Helical" evidence="10">
    <location>
        <begin position="214"/>
        <end position="232"/>
    </location>
</feature>
<dbReference type="RefSeq" id="XP_025364012.1">
    <property type="nucleotide sequence ID" value="XM_025505414.1"/>
</dbReference>
<dbReference type="OrthoDB" id="9986677at2759"/>
<feature type="transmembrane region" description="Helical" evidence="10">
    <location>
        <begin position="504"/>
        <end position="527"/>
    </location>
</feature>
<keyword evidence="12" id="KW-1185">Reference proteome</keyword>
<keyword evidence="4 10" id="KW-0812">Transmembrane</keyword>
<evidence type="ECO:0000313" key="11">
    <source>
        <dbReference type="EMBL" id="PWN29400.1"/>
    </source>
</evidence>
<dbReference type="InterPro" id="IPR004648">
    <property type="entry name" value="Oligpept_transpt"/>
</dbReference>
<evidence type="ECO:0000256" key="5">
    <source>
        <dbReference type="ARBA" id="ARBA00022856"/>
    </source>
</evidence>
<feature type="transmembrane region" description="Helical" evidence="10">
    <location>
        <begin position="655"/>
        <end position="676"/>
    </location>
</feature>
<evidence type="ECO:0000256" key="2">
    <source>
        <dbReference type="ARBA" id="ARBA00008807"/>
    </source>
</evidence>
<feature type="transmembrane region" description="Helical" evidence="10">
    <location>
        <begin position="588"/>
        <end position="605"/>
    </location>
</feature>
<feature type="compositionally biased region" description="Basic and acidic residues" evidence="9">
    <location>
        <begin position="18"/>
        <end position="31"/>
    </location>
</feature>
<accession>A0A316UVT5</accession>
<sequence length="809" mass="90399">MSSSPINEKPSGSDYTPEAEKASIGLDDHLPTMPEIEHDLKEGIARHNLLADPNIDPELRDRMERALETGDVAAEKEIEEELLNDSIYPEVRAAVANIDDPDMPVNTFRAWFLGLFFVIVLSGLNQLLYFRYPSVQINGLVVQLVSFPFGKALEKILPRTGVKTRWGTMTLNPGPFNVKEHTMISIMATVVWQRAYATDIFLVQRIYYNQTWSFGYQLLVTLSTQFIGFSFAGFARRFLIWPASMIWPTVLPYCTLLSTLHKQKATEPGVMGRGKFFTIAFAAAFCWYFFPGYIFTALSTFNWICWIVPNNVVVNQLFGVTQGLGMSVLTFDWSQINYFGASPLVTPMFAQLNTVAGLVIFFWICCPAMMYTNTRFSKYLPMSTTHVFDRFGERYDVTKVTTPLGTLDEAAYNTYSKQYLSPVFSMSYGLSFASMTATLVHTYLYSGKDIWRQFKRSVNDEPDIHARLMSVYKEVPIYWYVGTFFLSLAMGLAAIEAWPTQLPVWALFLAIAIGALYTVPIAVIYAVSNVEVGLNVITEFIIGYARPGKPVAMMLFKTWGYISMYQAVSFMSDQKFGHYMKVSPRSVFAAQMVASFISVFVLLGVQNWALSNIEGICTPDASDNFICPGATVFGTASIIWGLLGPARNFSGGQVYNAFLYFFLVGAIVPIPTYFLAKRYPKSWIRYVNWPVIFSGTGYIPPATGINYSSWAFVGFLSHVVWRGKNFAQWSRYNYVLSAALDAGTGISTILIFFVLIFPQAPALQNWAAGAWWGNTVSSNTADANFATLLTPPEAGFAPPPGGWGAVPAV</sequence>
<dbReference type="GeneID" id="37027237"/>
<feature type="transmembrane region" description="Helical" evidence="10">
    <location>
        <begin position="477"/>
        <end position="498"/>
    </location>
</feature>
<keyword evidence="5" id="KW-0571">Peptide transport</keyword>
<protein>
    <submittedName>
        <fullName evidence="11">Small oligopeptide transporter</fullName>
    </submittedName>
</protein>
<feature type="transmembrane region" description="Helical" evidence="10">
    <location>
        <begin position="625"/>
        <end position="643"/>
    </location>
</feature>
<dbReference type="NCBIfam" id="TIGR00728">
    <property type="entry name" value="OPT_sfam"/>
    <property type="match status" value="1"/>
</dbReference>
<evidence type="ECO:0000256" key="1">
    <source>
        <dbReference type="ARBA" id="ARBA00004141"/>
    </source>
</evidence>
<comment type="similarity">
    <text evidence="2">Belongs to the oligopeptide OPT transporter family.</text>
</comment>
<keyword evidence="6" id="KW-0653">Protein transport</keyword>
<comment type="subcellular location">
    <subcellularLocation>
        <location evidence="1">Membrane</location>
        <topology evidence="1">Multi-pass membrane protein</topology>
    </subcellularLocation>
</comment>
<keyword evidence="3" id="KW-0813">Transport</keyword>
<reference evidence="11 12" key="1">
    <citation type="journal article" date="2018" name="Mol. Biol. Evol.">
        <title>Broad Genomic Sampling Reveals a Smut Pathogenic Ancestry of the Fungal Clade Ustilaginomycotina.</title>
        <authorList>
            <person name="Kijpornyongpan T."/>
            <person name="Mondo S.J."/>
            <person name="Barry K."/>
            <person name="Sandor L."/>
            <person name="Lee J."/>
            <person name="Lipzen A."/>
            <person name="Pangilinan J."/>
            <person name="LaButti K."/>
            <person name="Hainaut M."/>
            <person name="Henrissat B."/>
            <person name="Grigoriev I.V."/>
            <person name="Spatafora J.W."/>
            <person name="Aime M.C."/>
        </authorList>
    </citation>
    <scope>NUCLEOTIDE SEQUENCE [LARGE SCALE GENOMIC DNA]</scope>
    <source>
        <strain evidence="11 12">MCA 5214</strain>
    </source>
</reference>
<feature type="transmembrane region" description="Helical" evidence="10">
    <location>
        <begin position="313"/>
        <end position="331"/>
    </location>
</feature>
<evidence type="ECO:0000256" key="9">
    <source>
        <dbReference type="SAM" id="MobiDB-lite"/>
    </source>
</evidence>
<organism evidence="11 12">
    <name type="scientific">Jaminaea rosea</name>
    <dbReference type="NCBI Taxonomy" id="1569628"/>
    <lineage>
        <taxon>Eukaryota</taxon>
        <taxon>Fungi</taxon>
        <taxon>Dikarya</taxon>
        <taxon>Basidiomycota</taxon>
        <taxon>Ustilaginomycotina</taxon>
        <taxon>Exobasidiomycetes</taxon>
        <taxon>Microstromatales</taxon>
        <taxon>Microstromatales incertae sedis</taxon>
        <taxon>Jaminaea</taxon>
    </lineage>
</organism>
<dbReference type="NCBIfam" id="TIGR00727">
    <property type="entry name" value="ISP4_OPT"/>
    <property type="match status" value="1"/>
</dbReference>
<dbReference type="Proteomes" id="UP000245884">
    <property type="component" value="Unassembled WGS sequence"/>
</dbReference>
<feature type="region of interest" description="Disordered" evidence="9">
    <location>
        <begin position="1"/>
        <end position="31"/>
    </location>
</feature>
<dbReference type="GO" id="GO:0035673">
    <property type="term" value="F:oligopeptide transmembrane transporter activity"/>
    <property type="evidence" value="ECO:0007669"/>
    <property type="project" value="InterPro"/>
</dbReference>
<dbReference type="GO" id="GO:0015031">
    <property type="term" value="P:protein transport"/>
    <property type="evidence" value="ECO:0007669"/>
    <property type="project" value="UniProtKB-KW"/>
</dbReference>
<dbReference type="PANTHER" id="PTHR22601">
    <property type="entry name" value="ISP4 LIKE PROTEIN"/>
    <property type="match status" value="1"/>
</dbReference>
<dbReference type="GO" id="GO:0016020">
    <property type="term" value="C:membrane"/>
    <property type="evidence" value="ECO:0007669"/>
    <property type="project" value="UniProtKB-SubCell"/>
</dbReference>
<feature type="transmembrane region" description="Helical" evidence="10">
    <location>
        <begin position="276"/>
        <end position="301"/>
    </location>
</feature>
<evidence type="ECO:0000256" key="4">
    <source>
        <dbReference type="ARBA" id="ARBA00022692"/>
    </source>
</evidence>
<evidence type="ECO:0000256" key="6">
    <source>
        <dbReference type="ARBA" id="ARBA00022927"/>
    </source>
</evidence>
<keyword evidence="8 10" id="KW-0472">Membrane</keyword>
<dbReference type="InterPro" id="IPR004813">
    <property type="entry name" value="OPT"/>
</dbReference>
<feature type="transmembrane region" description="Helical" evidence="10">
    <location>
        <begin position="733"/>
        <end position="757"/>
    </location>
</feature>
<feature type="transmembrane region" description="Helical" evidence="10">
    <location>
        <begin position="548"/>
        <end position="568"/>
    </location>
</feature>
<feature type="transmembrane region" description="Helical" evidence="10">
    <location>
        <begin position="426"/>
        <end position="446"/>
    </location>
</feature>
<feature type="transmembrane region" description="Helical" evidence="10">
    <location>
        <begin position="352"/>
        <end position="372"/>
    </location>
</feature>
<feature type="transmembrane region" description="Helical" evidence="10">
    <location>
        <begin position="110"/>
        <end position="130"/>
    </location>
</feature>
<evidence type="ECO:0000256" key="10">
    <source>
        <dbReference type="SAM" id="Phobius"/>
    </source>
</evidence>
<name>A0A316UVT5_9BASI</name>
<dbReference type="Pfam" id="PF03169">
    <property type="entry name" value="OPT"/>
    <property type="match status" value="1"/>
</dbReference>
<evidence type="ECO:0000313" key="12">
    <source>
        <dbReference type="Proteomes" id="UP000245884"/>
    </source>
</evidence>
<keyword evidence="7 10" id="KW-1133">Transmembrane helix</keyword>
<gene>
    <name evidence="11" type="ORF">BDZ90DRAFT_230271</name>
</gene>
<dbReference type="AlphaFoldDB" id="A0A316UVT5"/>
<dbReference type="EMBL" id="KZ819663">
    <property type="protein sequence ID" value="PWN29400.1"/>
    <property type="molecule type" value="Genomic_DNA"/>
</dbReference>
<evidence type="ECO:0000256" key="8">
    <source>
        <dbReference type="ARBA" id="ARBA00023136"/>
    </source>
</evidence>